<name>A0A162TD51_9CLOT</name>
<accession>A0A162TD51</accession>
<dbReference type="GO" id="GO:0015012">
    <property type="term" value="P:heparan sulfate proteoglycan biosynthetic process"/>
    <property type="evidence" value="ECO:0007669"/>
    <property type="project" value="InterPro"/>
</dbReference>
<dbReference type="AlphaFoldDB" id="A0A162TD51"/>
<keyword evidence="1" id="KW-0732">Signal</keyword>
<comment type="caution">
    <text evidence="3">The sequence shown here is derived from an EMBL/GenBank/DDBJ whole genome shotgun (WGS) entry which is preliminary data.</text>
</comment>
<proteinExistence type="predicted"/>
<gene>
    <name evidence="3" type="ORF">CLMAG_23020</name>
</gene>
<dbReference type="SUPFAM" id="SSF48208">
    <property type="entry name" value="Six-hairpin glycosidases"/>
    <property type="match status" value="1"/>
</dbReference>
<dbReference type="PATRIC" id="fig|1121326.3.peg.2299"/>
<dbReference type="OrthoDB" id="7888928at2"/>
<dbReference type="InterPro" id="IPR039721">
    <property type="entry name" value="C5-epimerase"/>
</dbReference>
<dbReference type="PANTHER" id="PTHR13174">
    <property type="entry name" value="D-GLUCURONYL C5-EPIMERASE"/>
    <property type="match status" value="1"/>
</dbReference>
<dbReference type="InterPro" id="IPR008928">
    <property type="entry name" value="6-hairpin_glycosidase_sf"/>
</dbReference>
<feature type="domain" description="D-glucuronyl C5-epimerase C-terminal" evidence="2">
    <location>
        <begin position="242"/>
        <end position="439"/>
    </location>
</feature>
<dbReference type="GO" id="GO:0047464">
    <property type="term" value="F:heparosan-N-sulfate-glucuronate 5-epimerase activity"/>
    <property type="evidence" value="ECO:0007669"/>
    <property type="project" value="InterPro"/>
</dbReference>
<dbReference type="EMBL" id="LWAE01000002">
    <property type="protein sequence ID" value="KZL92493.1"/>
    <property type="molecule type" value="Genomic_DNA"/>
</dbReference>
<evidence type="ECO:0000259" key="2">
    <source>
        <dbReference type="Pfam" id="PF06662"/>
    </source>
</evidence>
<dbReference type="Pfam" id="PF06662">
    <property type="entry name" value="C5-epim_C"/>
    <property type="match status" value="1"/>
</dbReference>
<keyword evidence="4" id="KW-1185">Reference proteome</keyword>
<evidence type="ECO:0000256" key="1">
    <source>
        <dbReference type="SAM" id="SignalP"/>
    </source>
</evidence>
<protein>
    <recommendedName>
        <fullName evidence="2">D-glucuronyl C5-epimerase C-terminal domain-containing protein</fullName>
    </recommendedName>
</protein>
<evidence type="ECO:0000313" key="3">
    <source>
        <dbReference type="EMBL" id="KZL92493.1"/>
    </source>
</evidence>
<reference evidence="3 4" key="1">
    <citation type="submission" date="2016-04" db="EMBL/GenBank/DDBJ databases">
        <title>Genome sequence of Clostridium magnum DSM 2767.</title>
        <authorList>
            <person name="Poehlein A."/>
            <person name="Uhlig R."/>
            <person name="Fischer R."/>
            <person name="Bahl H."/>
            <person name="Daniel R."/>
        </authorList>
    </citation>
    <scope>NUCLEOTIDE SEQUENCE [LARGE SCALE GENOMIC DNA]</scope>
    <source>
        <strain evidence="3 4">DSM 2767</strain>
    </source>
</reference>
<feature type="signal peptide" evidence="1">
    <location>
        <begin position="1"/>
        <end position="26"/>
    </location>
</feature>
<feature type="chain" id="PRO_5010179313" description="D-glucuronyl C5-epimerase C-terminal domain-containing protein" evidence="1">
    <location>
        <begin position="27"/>
        <end position="444"/>
    </location>
</feature>
<dbReference type="Gene3D" id="6.10.250.190">
    <property type="match status" value="1"/>
</dbReference>
<sequence length="444" mass="51172">MKYFKRLLMLSCFILIFSLSGNLVKAAQNSADDYYKRICGYGYSETYEALNLLSEAHKLYPEDKRFIEGLNDKADIILSWSKGSQLNQSYDGAICGYNSIIKTEGISQDIKHEANVCLTLAKRRERGITGRFELKKDYNLIKNYREEYEGNYEYQNINSYSTFGNYLFIENTSSYTNTDEIRFDINGIPKVNYSGDFHYNPVTIGQYALTLYDRYLSAQVGRNQDLKKQFLNVANSLLYSVDNTGALRYEFEYKHYLEDNNFQPGWVSAMAQGEALSVFARAYHLTGDKKYIQAGNAVFKFLITKTSDGGAMDDLGSLNESLRDHIFFQLYVTDPPSYTLNGHMYTLIGLYDWANVSYDKKIGDQAKYYFNQGLETLRYILPYYDIGGFVAYDLGYLTKPGTNPTVNLNYYGIHITLLDALYRITGDKTFEDYGNLWISYVKKY</sequence>
<dbReference type="GO" id="GO:0005975">
    <property type="term" value="P:carbohydrate metabolic process"/>
    <property type="evidence" value="ECO:0007669"/>
    <property type="project" value="InterPro"/>
</dbReference>
<dbReference type="PANTHER" id="PTHR13174:SF3">
    <property type="entry name" value="D-GLUCURONYL C5-EPIMERASE"/>
    <property type="match status" value="1"/>
</dbReference>
<dbReference type="Proteomes" id="UP000076603">
    <property type="component" value="Unassembled WGS sequence"/>
</dbReference>
<organism evidence="3 4">
    <name type="scientific">Clostridium magnum DSM 2767</name>
    <dbReference type="NCBI Taxonomy" id="1121326"/>
    <lineage>
        <taxon>Bacteria</taxon>
        <taxon>Bacillati</taxon>
        <taxon>Bacillota</taxon>
        <taxon>Clostridia</taxon>
        <taxon>Eubacteriales</taxon>
        <taxon>Clostridiaceae</taxon>
        <taxon>Clostridium</taxon>
    </lineage>
</organism>
<dbReference type="RefSeq" id="WP_066622011.1">
    <property type="nucleotide sequence ID" value="NZ_FQXL01000023.1"/>
</dbReference>
<dbReference type="STRING" id="1121326.CLMAG_23020"/>
<dbReference type="InterPro" id="IPR010598">
    <property type="entry name" value="C5-epim_C"/>
</dbReference>
<evidence type="ECO:0000313" key="4">
    <source>
        <dbReference type="Proteomes" id="UP000076603"/>
    </source>
</evidence>